<dbReference type="InterPro" id="IPR036663">
    <property type="entry name" value="Fumarylacetoacetase_C_sf"/>
</dbReference>
<dbReference type="RefSeq" id="WP_035012601.1">
    <property type="nucleotide sequence ID" value="NZ_ARZY01000001.1"/>
</dbReference>
<proteinExistence type="predicted"/>
<dbReference type="eggNOG" id="COG0179">
    <property type="taxonomic scope" value="Bacteria"/>
</dbReference>
<evidence type="ECO:0000259" key="2">
    <source>
        <dbReference type="Pfam" id="PF01557"/>
    </source>
</evidence>
<protein>
    <recommendedName>
        <fullName evidence="2">Fumarylacetoacetase-like C-terminal domain-containing protein</fullName>
    </recommendedName>
</protein>
<dbReference type="AlphaFoldDB" id="W7QJT2"/>
<dbReference type="STRING" id="1328313.DS2_00420"/>
<dbReference type="OrthoDB" id="9805307at2"/>
<sequence>MTYQHLDIDGKPIDLPVGKVVCLGGNYADHIEEMSSLVTEEAVIFMKPTTALVPLTPSFSIPTEQGDCHNETEVAVLIKSSLTQADEHHCLSAIWGLAIAQDLTLRTVQKRLKSQGRPWERAKAFDGSCPISGFVPVSAIANLQDIDFSLAVNGRARQQSNTKLMEHSIAMALAEISQQFTLLPGDIVLTGTPAGVANLNVNDQLNLKFDRYEFETRILGS</sequence>
<feature type="domain" description="Fumarylacetoacetase-like C-terminal" evidence="2">
    <location>
        <begin position="19"/>
        <end position="204"/>
    </location>
</feature>
<keyword evidence="4" id="KW-1185">Reference proteome</keyword>
<organism evidence="3 4">
    <name type="scientific">Catenovulum agarivorans DS-2</name>
    <dbReference type="NCBI Taxonomy" id="1328313"/>
    <lineage>
        <taxon>Bacteria</taxon>
        <taxon>Pseudomonadati</taxon>
        <taxon>Pseudomonadota</taxon>
        <taxon>Gammaproteobacteria</taxon>
        <taxon>Alteromonadales</taxon>
        <taxon>Alteromonadaceae</taxon>
        <taxon>Catenovulum</taxon>
    </lineage>
</organism>
<dbReference type="InterPro" id="IPR011234">
    <property type="entry name" value="Fumarylacetoacetase-like_C"/>
</dbReference>
<evidence type="ECO:0000313" key="4">
    <source>
        <dbReference type="Proteomes" id="UP000019276"/>
    </source>
</evidence>
<dbReference type="Gene3D" id="3.90.850.10">
    <property type="entry name" value="Fumarylacetoacetase-like, C-terminal domain"/>
    <property type="match status" value="1"/>
</dbReference>
<dbReference type="EMBL" id="ARZY01000001">
    <property type="protein sequence ID" value="EWH12141.1"/>
    <property type="molecule type" value="Genomic_DNA"/>
</dbReference>
<dbReference type="GO" id="GO:0046872">
    <property type="term" value="F:metal ion binding"/>
    <property type="evidence" value="ECO:0007669"/>
    <property type="project" value="UniProtKB-KW"/>
</dbReference>
<dbReference type="Pfam" id="PF01557">
    <property type="entry name" value="FAA_hydrolase"/>
    <property type="match status" value="1"/>
</dbReference>
<gene>
    <name evidence="3" type="ORF">DS2_00420</name>
</gene>
<dbReference type="PANTHER" id="PTHR11820">
    <property type="entry name" value="ACYLPYRUVASE"/>
    <property type="match status" value="1"/>
</dbReference>
<evidence type="ECO:0000313" key="3">
    <source>
        <dbReference type="EMBL" id="EWH12141.1"/>
    </source>
</evidence>
<dbReference type="GO" id="GO:0018773">
    <property type="term" value="F:acetylpyruvate hydrolase activity"/>
    <property type="evidence" value="ECO:0007669"/>
    <property type="project" value="TreeGrafter"/>
</dbReference>
<dbReference type="SUPFAM" id="SSF56529">
    <property type="entry name" value="FAH"/>
    <property type="match status" value="1"/>
</dbReference>
<dbReference type="Proteomes" id="UP000019276">
    <property type="component" value="Unassembled WGS sequence"/>
</dbReference>
<accession>W7QJT2</accession>
<keyword evidence="1" id="KW-0479">Metal-binding</keyword>
<dbReference type="NCBIfam" id="NF007967">
    <property type="entry name" value="PRK10691.1"/>
    <property type="match status" value="1"/>
</dbReference>
<comment type="caution">
    <text evidence="3">The sequence shown here is derived from an EMBL/GenBank/DDBJ whole genome shotgun (WGS) entry which is preliminary data.</text>
</comment>
<evidence type="ECO:0000256" key="1">
    <source>
        <dbReference type="ARBA" id="ARBA00022723"/>
    </source>
</evidence>
<name>W7QJT2_9ALTE</name>
<reference evidence="3 4" key="1">
    <citation type="journal article" date="2014" name="Genome Announc.">
        <title>Draft Genome Sequence of the Agar-Degrading Bacterium Catenovulum sp. Strain DS-2, Isolated from Intestines of Haliotis diversicolor.</title>
        <authorList>
            <person name="Shan D."/>
            <person name="Li X."/>
            <person name="Gu Z."/>
            <person name="Wei G."/>
            <person name="Gao Z."/>
            <person name="Shao Z."/>
        </authorList>
    </citation>
    <scope>NUCLEOTIDE SEQUENCE [LARGE SCALE GENOMIC DNA]</scope>
    <source>
        <strain evidence="3 4">DS-2</strain>
    </source>
</reference>
<dbReference type="PATRIC" id="fig|1328313.3.peg.91"/>
<dbReference type="PANTHER" id="PTHR11820:SF7">
    <property type="entry name" value="ACYLPYRUVASE FAHD1, MITOCHONDRIAL"/>
    <property type="match status" value="1"/>
</dbReference>